<protein>
    <submittedName>
        <fullName evidence="2">Uncharacterized protein</fullName>
    </submittedName>
</protein>
<evidence type="ECO:0000313" key="3">
    <source>
        <dbReference type="Proteomes" id="UP000601435"/>
    </source>
</evidence>
<dbReference type="AlphaFoldDB" id="A0A812L9U5"/>
<dbReference type="EMBL" id="CAJNJA010009142">
    <property type="protein sequence ID" value="CAE7243597.1"/>
    <property type="molecule type" value="Genomic_DNA"/>
</dbReference>
<proteinExistence type="predicted"/>
<feature type="non-terminal residue" evidence="2">
    <location>
        <position position="1"/>
    </location>
</feature>
<dbReference type="Proteomes" id="UP000601435">
    <property type="component" value="Unassembled WGS sequence"/>
</dbReference>
<reference evidence="2" key="1">
    <citation type="submission" date="2021-02" db="EMBL/GenBank/DDBJ databases">
        <authorList>
            <person name="Dougan E. K."/>
            <person name="Rhodes N."/>
            <person name="Thang M."/>
            <person name="Chan C."/>
        </authorList>
    </citation>
    <scope>NUCLEOTIDE SEQUENCE</scope>
</reference>
<gene>
    <name evidence="2" type="ORF">SNEC2469_LOCUS4595</name>
</gene>
<accession>A0A812L9U5</accession>
<comment type="caution">
    <text evidence="2">The sequence shown here is derived from an EMBL/GenBank/DDBJ whole genome shotgun (WGS) entry which is preliminary data.</text>
</comment>
<feature type="compositionally biased region" description="Low complexity" evidence="1">
    <location>
        <begin position="741"/>
        <end position="759"/>
    </location>
</feature>
<sequence>AQSLTADAGRELGIREFGYKELVACISWANGHWLQDLWRAVDRRSAAFTDLFQSLVDNILEDPARLPQVQSLHIFPVTSARSKSLTATLCNEVELSTCTNLHTAPCSAVPKGWQLHLLRCVEPSLEIASRGAKLFQLLGLQVASEEELEAVAFRKLLSVGKVGAESQAGFDAKTYWCAMAVLRRSYLLGRSAPSPGWGSLRGAVALLSDSQQMLPAPQLRLWSFLGIELRLPTSIISNICTIAGIEQIDPGRSPQPFVERAAAPPASLGIVMDPPADEWHLGWEIFLRNVFGCQLMDPFATPVPGGPPLAEGFVEALLRLGDLLASGSFWRKVQGKPTGLAYLADVMMLGHFSEAARLRRGFLRRLAVRSASYDAGRQLVLQDLFVKEVFHGTAGCYLPYMDSLPDDPRVLALLKWCGVSATMDQASLMKALRFVRETEVEDLGLVSELYRLLHERDFVPGSEKMFLVPGKGYLAKEDCVWKPFSVDLLQKCCNLEVLLEHYSRFGMGVRQALTSWVLEKPEHSATQLCEALLQAIDCPLVHPFRPERMAGKVPIHAHTAASQLFPAAKKVVEELVKLCVGEVDPIGGFVRFQPKVGGNKRPETTVFNHFVQHRMIVIPGFDVQCRILTMSEAYWSVDAPLKGTLAEESALEKHYGQGDESEAAYQFFTEVLRVKPILSAADWHQIQLNQAQSRPLTMDETADDPIQEGLRLFATKASSPTPVPLDLNRALQAAYDRLNHSQPAEEGPESGGSQSSSWNQGPRVWRHVGFLGSHQHSFPLFAANDVEPPMVETSEDEVQLLLQLCRQFGLYPEHLAFAYDPSGLSVGRERMFLDVKYLQRSRLLHAQAPTGVWRARKVSVAEFSQGGGFYGM</sequence>
<evidence type="ECO:0000256" key="1">
    <source>
        <dbReference type="SAM" id="MobiDB-lite"/>
    </source>
</evidence>
<dbReference type="OrthoDB" id="429765at2759"/>
<keyword evidence="3" id="KW-1185">Reference proteome</keyword>
<name>A0A812L9U5_9DINO</name>
<evidence type="ECO:0000313" key="2">
    <source>
        <dbReference type="EMBL" id="CAE7243597.1"/>
    </source>
</evidence>
<organism evidence="2 3">
    <name type="scientific">Symbiodinium necroappetens</name>
    <dbReference type="NCBI Taxonomy" id="1628268"/>
    <lineage>
        <taxon>Eukaryota</taxon>
        <taxon>Sar</taxon>
        <taxon>Alveolata</taxon>
        <taxon>Dinophyceae</taxon>
        <taxon>Suessiales</taxon>
        <taxon>Symbiodiniaceae</taxon>
        <taxon>Symbiodinium</taxon>
    </lineage>
</organism>
<feature type="region of interest" description="Disordered" evidence="1">
    <location>
        <begin position="740"/>
        <end position="759"/>
    </location>
</feature>